<evidence type="ECO:0000313" key="2">
    <source>
        <dbReference type="Proteomes" id="UP000287394"/>
    </source>
</evidence>
<dbReference type="PANTHER" id="PTHR30093">
    <property type="entry name" value="GENERAL SECRETION PATHWAY PROTEIN G"/>
    <property type="match status" value="1"/>
</dbReference>
<dbReference type="Pfam" id="PF07963">
    <property type="entry name" value="N_methyl"/>
    <property type="match status" value="1"/>
</dbReference>
<keyword evidence="2" id="KW-1185">Reference proteome</keyword>
<dbReference type="SUPFAM" id="SSF54523">
    <property type="entry name" value="Pili subunits"/>
    <property type="match status" value="1"/>
</dbReference>
<name>A0A402CRW0_9BACT</name>
<evidence type="ECO:0000313" key="1">
    <source>
        <dbReference type="EMBL" id="BDI28244.1"/>
    </source>
</evidence>
<dbReference type="InterPro" id="IPR027558">
    <property type="entry name" value="Pre_pil_HX9DG_C"/>
</dbReference>
<dbReference type="RefSeq" id="WP_119320188.1">
    <property type="nucleotide sequence ID" value="NZ_AP025739.1"/>
</dbReference>
<dbReference type="PROSITE" id="PS00409">
    <property type="entry name" value="PROKAR_NTER_METHYL"/>
    <property type="match status" value="1"/>
</dbReference>
<protein>
    <submittedName>
        <fullName evidence="1">Uncharacterized protein</fullName>
    </submittedName>
</protein>
<gene>
    <name evidence="1" type="ORF">CCAX7_002950</name>
</gene>
<dbReference type="AlphaFoldDB" id="A0A402CRW0"/>
<dbReference type="Gene3D" id="3.30.700.10">
    <property type="entry name" value="Glycoprotein, Type 4 Pilin"/>
    <property type="match status" value="1"/>
</dbReference>
<reference evidence="1 2" key="1">
    <citation type="journal article" date="2019" name="Int. J. Syst. Evol. Microbiol.">
        <title>Capsulimonas corticalis gen. nov., sp. nov., an aerobic capsulated bacterium, of a novel bacterial order, Capsulimonadales ord. nov., of the class Armatimonadia of the phylum Armatimonadetes.</title>
        <authorList>
            <person name="Li J."/>
            <person name="Kudo C."/>
            <person name="Tonouchi A."/>
        </authorList>
    </citation>
    <scope>NUCLEOTIDE SEQUENCE [LARGE SCALE GENOMIC DNA]</scope>
    <source>
        <strain evidence="1 2">AX-7</strain>
    </source>
</reference>
<dbReference type="NCBIfam" id="TIGR02532">
    <property type="entry name" value="IV_pilin_GFxxxE"/>
    <property type="match status" value="1"/>
</dbReference>
<dbReference type="InterPro" id="IPR012902">
    <property type="entry name" value="N_methyl_site"/>
</dbReference>
<dbReference type="KEGG" id="ccot:CCAX7_002950"/>
<proteinExistence type="predicted"/>
<dbReference type="NCBIfam" id="TIGR04294">
    <property type="entry name" value="pre_pil_HX9DG"/>
    <property type="match status" value="1"/>
</dbReference>
<dbReference type="EMBL" id="AP025739">
    <property type="protein sequence ID" value="BDI28244.1"/>
    <property type="molecule type" value="Genomic_DNA"/>
</dbReference>
<organism evidence="1 2">
    <name type="scientific">Capsulimonas corticalis</name>
    <dbReference type="NCBI Taxonomy" id="2219043"/>
    <lineage>
        <taxon>Bacteria</taxon>
        <taxon>Bacillati</taxon>
        <taxon>Armatimonadota</taxon>
        <taxon>Armatimonadia</taxon>
        <taxon>Capsulimonadales</taxon>
        <taxon>Capsulimonadaceae</taxon>
        <taxon>Capsulimonas</taxon>
    </lineage>
</organism>
<dbReference type="InterPro" id="IPR045584">
    <property type="entry name" value="Pilin-like"/>
</dbReference>
<sequence>MLHTAKVKGFTLIELLVVIAIIAILAAILFPVFAQAREKARQISCASNQRQTGLAVLQYVQDYDENYPLEIAGVSPNDYDWSKAVQPYIKNGNSPVGAWGGSTNTGVFTCPDFPEEADGKYEYAQYRVLEDVISSSGSPVSLSAIMKPSSKIMVFEGKNNGNCWGGPAGIGFNTDQWNWASNGQTPHGAHTDLADQSPKDSNNSAQGAGCWTWPTSWTPAYRHTSMGNFLFCDGHVKAMKVGSVSYAENIANKDPSMIN</sequence>
<dbReference type="Proteomes" id="UP000287394">
    <property type="component" value="Chromosome"/>
</dbReference>
<accession>A0A402CRW0</accession>